<dbReference type="GO" id="GO:0016646">
    <property type="term" value="F:oxidoreductase activity, acting on the CH-NH group of donors, NAD or NADP as acceptor"/>
    <property type="evidence" value="ECO:0007669"/>
    <property type="project" value="UniProtKB-ARBA"/>
</dbReference>
<evidence type="ECO:0000256" key="1">
    <source>
        <dbReference type="ARBA" id="ARBA00001917"/>
    </source>
</evidence>
<comment type="similarity">
    <text evidence="4">Belongs to the flavoredoxin family.</text>
</comment>
<dbReference type="GO" id="GO:0010181">
    <property type="term" value="F:FMN binding"/>
    <property type="evidence" value="ECO:0007669"/>
    <property type="project" value="InterPro"/>
</dbReference>
<keyword evidence="3" id="KW-0288">FMN</keyword>
<dbReference type="InterPro" id="IPR012349">
    <property type="entry name" value="Split_barrel_FMN-bd"/>
</dbReference>
<proteinExistence type="inferred from homology"/>
<comment type="cofactor">
    <cofactor evidence="1">
        <name>FMN</name>
        <dbReference type="ChEBI" id="CHEBI:58210"/>
    </cofactor>
</comment>
<feature type="domain" description="Flavin reductase like" evidence="5">
    <location>
        <begin position="19"/>
        <end position="168"/>
    </location>
</feature>
<keyword evidence="2" id="KW-0285">Flavoprotein</keyword>
<name>A0A6H1P7W2_PRIMG</name>
<dbReference type="PANTHER" id="PTHR33798:SF5">
    <property type="entry name" value="FLAVIN REDUCTASE LIKE DOMAIN-CONTAINING PROTEIN"/>
    <property type="match status" value="1"/>
</dbReference>
<evidence type="ECO:0000256" key="2">
    <source>
        <dbReference type="ARBA" id="ARBA00022630"/>
    </source>
</evidence>
<dbReference type="InterPro" id="IPR002563">
    <property type="entry name" value="Flavin_Rdtase-like_dom"/>
</dbReference>
<gene>
    <name evidence="6" type="ORF">HFZ78_23825</name>
</gene>
<protein>
    <submittedName>
        <fullName evidence="6">Flavin reductase family protein</fullName>
    </submittedName>
</protein>
<evidence type="ECO:0000313" key="7">
    <source>
        <dbReference type="Proteomes" id="UP000501868"/>
    </source>
</evidence>
<sequence length="238" mass="26498">MILNADELDAARNYKLLVATVVPRPIGWISTLSADGIANIAPISFFTVVGRKPPMLSITIQHRSDGTLKDTYVNIRDTGEFVFNLVTMPLADKMHKSAFEQASEVDEFEAVGLEKAPSVVVKPPRVALTPVSMECKVERVFTVGEFEDHVIWGRVVRYHIRDDVYNHEKGHVDTAALAPVGRLAAEYTLVENVFTTPLDPEVLKSREGSRMHRLDGRPTDWAAVNQKNWSPSGSVMEE</sequence>
<dbReference type="Gene3D" id="2.30.110.10">
    <property type="entry name" value="Electron Transport, Fmn-binding Protein, Chain A"/>
    <property type="match status" value="1"/>
</dbReference>
<evidence type="ECO:0000256" key="3">
    <source>
        <dbReference type="ARBA" id="ARBA00022643"/>
    </source>
</evidence>
<evidence type="ECO:0000256" key="4">
    <source>
        <dbReference type="ARBA" id="ARBA00038054"/>
    </source>
</evidence>
<accession>A0A6H1P7W2</accession>
<dbReference type="AlphaFoldDB" id="A0A6H1P7W2"/>
<dbReference type="EMBL" id="CP051128">
    <property type="protein sequence ID" value="QIZ09351.1"/>
    <property type="molecule type" value="Genomic_DNA"/>
</dbReference>
<organism evidence="6 7">
    <name type="scientific">Priestia megaterium</name>
    <name type="common">Bacillus megaterium</name>
    <dbReference type="NCBI Taxonomy" id="1404"/>
    <lineage>
        <taxon>Bacteria</taxon>
        <taxon>Bacillati</taxon>
        <taxon>Bacillota</taxon>
        <taxon>Bacilli</taxon>
        <taxon>Bacillales</taxon>
        <taxon>Bacillaceae</taxon>
        <taxon>Priestia</taxon>
    </lineage>
</organism>
<reference evidence="6 7" key="1">
    <citation type="submission" date="2020-04" db="EMBL/GenBank/DDBJ databases">
        <title>Genome-Wide Identification of 5-Methylcytosine Sites in Bacterial Genomes By High-Throughput Sequencing of MspJI Restriction Fragments.</title>
        <authorList>
            <person name="Wu V."/>
        </authorList>
    </citation>
    <scope>NUCLEOTIDE SEQUENCE [LARGE SCALE GENOMIC DNA]</scope>
    <source>
        <strain evidence="6 7">S2</strain>
    </source>
</reference>
<evidence type="ECO:0000259" key="5">
    <source>
        <dbReference type="SMART" id="SM00903"/>
    </source>
</evidence>
<reference evidence="6 7" key="2">
    <citation type="submission" date="2020-04" db="EMBL/GenBank/DDBJ databases">
        <authorList>
            <person name="Fomenkov A."/>
            <person name="Anton B.P."/>
            <person name="Roberts R.J."/>
        </authorList>
    </citation>
    <scope>NUCLEOTIDE SEQUENCE [LARGE SCALE GENOMIC DNA]</scope>
    <source>
        <strain evidence="6 7">S2</strain>
    </source>
</reference>
<dbReference type="Proteomes" id="UP000501868">
    <property type="component" value="Chromosome"/>
</dbReference>
<dbReference type="SMART" id="SM00903">
    <property type="entry name" value="Flavin_Reduct"/>
    <property type="match status" value="1"/>
</dbReference>
<dbReference type="SUPFAM" id="SSF50475">
    <property type="entry name" value="FMN-binding split barrel"/>
    <property type="match status" value="1"/>
</dbReference>
<evidence type="ECO:0000313" key="6">
    <source>
        <dbReference type="EMBL" id="QIZ09351.1"/>
    </source>
</evidence>
<dbReference type="PANTHER" id="PTHR33798">
    <property type="entry name" value="FLAVOPROTEIN OXYGENASE"/>
    <property type="match status" value="1"/>
</dbReference>
<dbReference type="Pfam" id="PF01613">
    <property type="entry name" value="Flavin_Reduct"/>
    <property type="match status" value="1"/>
</dbReference>